<keyword evidence="2" id="KW-1003">Cell membrane</keyword>
<dbReference type="InterPro" id="IPR051800">
    <property type="entry name" value="PqiA-PqiB_transport"/>
</dbReference>
<keyword evidence="3" id="KW-0997">Cell inner membrane</keyword>
<keyword evidence="11" id="KW-1185">Reference proteome</keyword>
<dbReference type="PANTHER" id="PTHR30462">
    <property type="entry name" value="INTERMEMBRANE TRANSPORT PROTEIN PQIB-RELATED"/>
    <property type="match status" value="1"/>
</dbReference>
<dbReference type="RefSeq" id="WP_245888417.1">
    <property type="nucleotide sequence ID" value="NZ_PVTQ01000001.1"/>
</dbReference>
<keyword evidence="4 8" id="KW-0812">Transmembrane</keyword>
<organism evidence="10 11">
    <name type="scientific">Donghicola tyrosinivorans</name>
    <dbReference type="NCBI Taxonomy" id="1652492"/>
    <lineage>
        <taxon>Bacteria</taxon>
        <taxon>Pseudomonadati</taxon>
        <taxon>Pseudomonadota</taxon>
        <taxon>Alphaproteobacteria</taxon>
        <taxon>Rhodobacterales</taxon>
        <taxon>Roseobacteraceae</taxon>
        <taxon>Donghicola</taxon>
    </lineage>
</organism>
<keyword evidence="5 8" id="KW-1133">Transmembrane helix</keyword>
<evidence type="ECO:0000313" key="10">
    <source>
        <dbReference type="EMBL" id="PRY94184.1"/>
    </source>
</evidence>
<evidence type="ECO:0000256" key="3">
    <source>
        <dbReference type="ARBA" id="ARBA00022519"/>
    </source>
</evidence>
<dbReference type="EMBL" id="PVTQ01000001">
    <property type="protein sequence ID" value="PRY94184.1"/>
    <property type="molecule type" value="Genomic_DNA"/>
</dbReference>
<evidence type="ECO:0000256" key="8">
    <source>
        <dbReference type="SAM" id="Phobius"/>
    </source>
</evidence>
<name>A0A2T0X5N5_9RHOB</name>
<gene>
    <name evidence="10" type="ORF">CLV74_101320</name>
</gene>
<feature type="transmembrane region" description="Helical" evidence="8">
    <location>
        <begin position="26"/>
        <end position="46"/>
    </location>
</feature>
<protein>
    <submittedName>
        <fullName evidence="10">Paraquat-inducible protein B</fullName>
    </submittedName>
</protein>
<feature type="region of interest" description="Disordered" evidence="7">
    <location>
        <begin position="141"/>
        <end position="163"/>
    </location>
</feature>
<evidence type="ECO:0000256" key="2">
    <source>
        <dbReference type="ARBA" id="ARBA00022475"/>
    </source>
</evidence>
<sequence length="706" mass="74960">MSEPENTPDEILVESAGRSILERVSIVWLVPLGALLIALAIAWQHWRDRGALIEIIFEDAAGIRVSETELKFRDVTVGVVESVRLQDDMLHVAVGVRIDNRVVEFVDEDAVFWVVRPEVSARGVTGLDTVLSGVYLEGEWDSQPGTPQDSFEGRDTAPLLSPGQKGLQITLRGVGDEGITGDAPILYQGVEVGEIGPARIAEDGNTVLADAVIYAPYDRRITSTTRFWNTSGFSLSFGPNGASVDFATISSLLAGGITFDTAASGGFPAEDGDVFELYDAEEDARASLFARAEGPSIDMTLIFDTNVAGLRPDAPVELAGLKVGRITNLTGLVDPERFGDAQVRLLATMALQPERLGLSTEDDAEGLDVMQYLQQAVAGGMRARLTNASLLTGGLKVDLVTLEGAPAAELDMNGVPFPVFPTAPAELTDVAATAESVFNRVNNLPIEELLQSGIDFLNSATSLVSSEDVRGTPEDLRGLLGDIRGIVGSEKVQQVPDQLSTLMTELTGTASELNKTLAAINENELVAHLTSTIQTLDETAASAKTAIDGVPELLDQANVVVAKLNTIPVERLSDDLSGLIQATEALIDTPQARNLPTDMSAALSELALVLEELRNGGTVENVNRTLQSASNAADRIADASQELPALVNRVNGLVAKAQGLLGDYDGNSAVNRDVRNALRAVTEAARALDGLASTIERRPNSLILGR</sequence>
<comment type="caution">
    <text evidence="10">The sequence shown here is derived from an EMBL/GenBank/DDBJ whole genome shotgun (WGS) entry which is preliminary data.</text>
</comment>
<keyword evidence="6 8" id="KW-0472">Membrane</keyword>
<evidence type="ECO:0000256" key="6">
    <source>
        <dbReference type="ARBA" id="ARBA00023136"/>
    </source>
</evidence>
<feature type="domain" description="Mce/MlaD" evidence="9">
    <location>
        <begin position="53"/>
        <end position="127"/>
    </location>
</feature>
<dbReference type="Pfam" id="PF02470">
    <property type="entry name" value="MlaD"/>
    <property type="match status" value="1"/>
</dbReference>
<evidence type="ECO:0000313" key="11">
    <source>
        <dbReference type="Proteomes" id="UP000238392"/>
    </source>
</evidence>
<dbReference type="InterPro" id="IPR003399">
    <property type="entry name" value="Mce/MlaD"/>
</dbReference>
<dbReference type="Proteomes" id="UP000238392">
    <property type="component" value="Unassembled WGS sequence"/>
</dbReference>
<evidence type="ECO:0000256" key="5">
    <source>
        <dbReference type="ARBA" id="ARBA00022989"/>
    </source>
</evidence>
<evidence type="ECO:0000259" key="9">
    <source>
        <dbReference type="Pfam" id="PF02470"/>
    </source>
</evidence>
<reference evidence="10 11" key="1">
    <citation type="submission" date="2018-03" db="EMBL/GenBank/DDBJ databases">
        <title>Genomic Encyclopedia of Archaeal and Bacterial Type Strains, Phase II (KMG-II): from individual species to whole genera.</title>
        <authorList>
            <person name="Goeker M."/>
        </authorList>
    </citation>
    <scope>NUCLEOTIDE SEQUENCE [LARGE SCALE GENOMIC DNA]</scope>
    <source>
        <strain evidence="10 11">DSM 100212</strain>
    </source>
</reference>
<dbReference type="PANTHER" id="PTHR30462:SF0">
    <property type="entry name" value="INTERMEMBRANE TRANSPORT PROTEIN YEBT"/>
    <property type="match status" value="1"/>
</dbReference>
<proteinExistence type="predicted"/>
<evidence type="ECO:0000256" key="4">
    <source>
        <dbReference type="ARBA" id="ARBA00022692"/>
    </source>
</evidence>
<dbReference type="GO" id="GO:0005886">
    <property type="term" value="C:plasma membrane"/>
    <property type="evidence" value="ECO:0007669"/>
    <property type="project" value="UniProtKB-SubCell"/>
</dbReference>
<comment type="subcellular location">
    <subcellularLocation>
        <location evidence="1">Cell inner membrane</location>
    </subcellularLocation>
</comment>
<accession>A0A2T0X5N5</accession>
<evidence type="ECO:0000256" key="1">
    <source>
        <dbReference type="ARBA" id="ARBA00004533"/>
    </source>
</evidence>
<dbReference type="AlphaFoldDB" id="A0A2T0X5N5"/>
<evidence type="ECO:0000256" key="7">
    <source>
        <dbReference type="SAM" id="MobiDB-lite"/>
    </source>
</evidence>